<evidence type="ECO:0000259" key="6">
    <source>
        <dbReference type="PROSITE" id="PS51186"/>
    </source>
</evidence>
<dbReference type="Gene3D" id="3.40.630.30">
    <property type="match status" value="1"/>
</dbReference>
<keyword evidence="2" id="KW-0963">Cytoplasm</keyword>
<dbReference type="InterPro" id="IPR000182">
    <property type="entry name" value="GNAT_dom"/>
</dbReference>
<dbReference type="EMBL" id="PIPI01000008">
    <property type="protein sequence ID" value="RUO18600.1"/>
    <property type="molecule type" value="Genomic_DNA"/>
</dbReference>
<dbReference type="Proteomes" id="UP000288212">
    <property type="component" value="Unassembled WGS sequence"/>
</dbReference>
<organism evidence="7 8">
    <name type="scientific">Aliidiomarina haloalkalitolerans</name>
    <dbReference type="NCBI Taxonomy" id="859059"/>
    <lineage>
        <taxon>Bacteria</taxon>
        <taxon>Pseudomonadati</taxon>
        <taxon>Pseudomonadota</taxon>
        <taxon>Gammaproteobacteria</taxon>
        <taxon>Alteromonadales</taxon>
        <taxon>Idiomarinaceae</taxon>
        <taxon>Aliidiomarina</taxon>
    </lineage>
</organism>
<evidence type="ECO:0000256" key="1">
    <source>
        <dbReference type="ARBA" id="ARBA00005395"/>
    </source>
</evidence>
<dbReference type="InterPro" id="IPR016181">
    <property type="entry name" value="Acyl_CoA_acyltransferase"/>
</dbReference>
<gene>
    <name evidence="7" type="primary">rimI</name>
    <name evidence="7" type="ORF">CWE06_10155</name>
</gene>
<dbReference type="PANTHER" id="PTHR43420">
    <property type="entry name" value="ACETYLTRANSFERASE"/>
    <property type="match status" value="1"/>
</dbReference>
<feature type="domain" description="N-acetyltransferase" evidence="6">
    <location>
        <begin position="94"/>
        <end position="197"/>
    </location>
</feature>
<dbReference type="PROSITE" id="PS51186">
    <property type="entry name" value="GNAT"/>
    <property type="match status" value="1"/>
</dbReference>
<feature type="compositionally biased region" description="Basic and acidic residues" evidence="5">
    <location>
        <begin position="57"/>
        <end position="68"/>
    </location>
</feature>
<comment type="caution">
    <text evidence="7">The sequence shown here is derived from an EMBL/GenBank/DDBJ whole genome shotgun (WGS) entry which is preliminary data.</text>
</comment>
<sequence>MILATETELTPAHFSIEQAAHVAPWSDNVFRQCLGAGYVVRSLYVPAGDSFAHNSSGKHELAKDEPTKHLPTKKCTHLSASEPQSISSRSGAWRLAGYYVAHTVADEVTLMNIAVDPALQGRGYGAVLLNDLIGRCADLQGELRARLFLEVRESNESALRLYYRYGFSEVGRRPGYYPAAKENGSRETAIVMARLPLEA</sequence>
<evidence type="ECO:0000256" key="4">
    <source>
        <dbReference type="ARBA" id="ARBA00023315"/>
    </source>
</evidence>
<keyword evidence="3 7" id="KW-0808">Transferase</keyword>
<proteinExistence type="inferred from homology"/>
<dbReference type="SUPFAM" id="SSF55729">
    <property type="entry name" value="Acyl-CoA N-acyltransferases (Nat)"/>
    <property type="match status" value="1"/>
</dbReference>
<feature type="region of interest" description="Disordered" evidence="5">
    <location>
        <begin position="55"/>
        <end position="83"/>
    </location>
</feature>
<dbReference type="GO" id="GO:0008080">
    <property type="term" value="F:N-acetyltransferase activity"/>
    <property type="evidence" value="ECO:0007669"/>
    <property type="project" value="InterPro"/>
</dbReference>
<dbReference type="InterPro" id="IPR006464">
    <property type="entry name" value="AcTrfase_RimI/Ard1"/>
</dbReference>
<dbReference type="NCBIfam" id="TIGR01575">
    <property type="entry name" value="rimI"/>
    <property type="match status" value="1"/>
</dbReference>
<dbReference type="OrthoDB" id="9796919at2"/>
<dbReference type="AlphaFoldDB" id="A0A432VQQ2"/>
<reference evidence="7 8" key="1">
    <citation type="journal article" date="2011" name="Front. Microbiol.">
        <title>Genomic signatures of strain selection and enhancement in Bacillus atrophaeus var. globigii, a historical biowarfare simulant.</title>
        <authorList>
            <person name="Gibbons H.S."/>
            <person name="Broomall S.M."/>
            <person name="McNew L.A."/>
            <person name="Daligault H."/>
            <person name="Chapman C."/>
            <person name="Bruce D."/>
            <person name="Karavis M."/>
            <person name="Krepps M."/>
            <person name="McGregor P.A."/>
            <person name="Hong C."/>
            <person name="Park K.H."/>
            <person name="Akmal A."/>
            <person name="Feldman A."/>
            <person name="Lin J.S."/>
            <person name="Chang W.E."/>
            <person name="Higgs B.W."/>
            <person name="Demirev P."/>
            <person name="Lindquist J."/>
            <person name="Liem A."/>
            <person name="Fochler E."/>
            <person name="Read T.D."/>
            <person name="Tapia R."/>
            <person name="Johnson S."/>
            <person name="Bishop-Lilly K.A."/>
            <person name="Detter C."/>
            <person name="Han C."/>
            <person name="Sozhamannan S."/>
            <person name="Rosenzweig C.N."/>
            <person name="Skowronski E.W."/>
        </authorList>
    </citation>
    <scope>NUCLEOTIDE SEQUENCE [LARGE SCALE GENOMIC DNA]</scope>
    <source>
        <strain evidence="7 8">AK5</strain>
    </source>
</reference>
<dbReference type="CDD" id="cd04301">
    <property type="entry name" value="NAT_SF"/>
    <property type="match status" value="1"/>
</dbReference>
<dbReference type="RefSeq" id="WP_126793746.1">
    <property type="nucleotide sequence ID" value="NZ_PIPI01000008.1"/>
</dbReference>
<name>A0A432VQQ2_9GAMM</name>
<dbReference type="Pfam" id="PF00583">
    <property type="entry name" value="Acetyltransf_1"/>
    <property type="match status" value="1"/>
</dbReference>
<keyword evidence="4" id="KW-0012">Acyltransferase</keyword>
<evidence type="ECO:0000256" key="2">
    <source>
        <dbReference type="ARBA" id="ARBA00022490"/>
    </source>
</evidence>
<evidence type="ECO:0000256" key="3">
    <source>
        <dbReference type="ARBA" id="ARBA00022679"/>
    </source>
</evidence>
<protein>
    <submittedName>
        <fullName evidence="7">Ribosomal-protein-alanine N-acetyltransferase</fullName>
    </submittedName>
</protein>
<accession>A0A432VQQ2</accession>
<evidence type="ECO:0000313" key="7">
    <source>
        <dbReference type="EMBL" id="RUO18600.1"/>
    </source>
</evidence>
<evidence type="ECO:0000313" key="8">
    <source>
        <dbReference type="Proteomes" id="UP000288212"/>
    </source>
</evidence>
<keyword evidence="8" id="KW-1185">Reference proteome</keyword>
<evidence type="ECO:0000256" key="5">
    <source>
        <dbReference type="SAM" id="MobiDB-lite"/>
    </source>
</evidence>
<dbReference type="PANTHER" id="PTHR43420:SF44">
    <property type="entry name" value="ACETYLTRANSFERASE YPEA"/>
    <property type="match status" value="1"/>
</dbReference>
<comment type="similarity">
    <text evidence="1">Belongs to the acetyltransferase family. RimI subfamily.</text>
</comment>
<dbReference type="InterPro" id="IPR050680">
    <property type="entry name" value="YpeA/RimI_acetyltransf"/>
</dbReference>